<proteinExistence type="predicted"/>
<organism evidence="1 2">
    <name type="scientific">Candidatus Polarisedimenticola svalbardensis</name>
    <dbReference type="NCBI Taxonomy" id="2886004"/>
    <lineage>
        <taxon>Bacteria</taxon>
        <taxon>Pseudomonadati</taxon>
        <taxon>Acidobacteriota</taxon>
        <taxon>Candidatus Polarisedimenticolia</taxon>
        <taxon>Candidatus Polarisedimenticolales</taxon>
        <taxon>Candidatus Polarisedimenticolaceae</taxon>
        <taxon>Candidatus Polarisedimenticola</taxon>
    </lineage>
</organism>
<dbReference type="PANTHER" id="PTHR43861">
    <property type="entry name" value="TRANS-ACONITATE 2-METHYLTRANSFERASE-RELATED"/>
    <property type="match status" value="1"/>
</dbReference>
<dbReference type="CDD" id="cd02440">
    <property type="entry name" value="AdoMet_MTases"/>
    <property type="match status" value="1"/>
</dbReference>
<dbReference type="Pfam" id="PF13489">
    <property type="entry name" value="Methyltransf_23"/>
    <property type="match status" value="1"/>
</dbReference>
<keyword evidence="1" id="KW-0808">Transferase</keyword>
<evidence type="ECO:0000313" key="2">
    <source>
        <dbReference type="Proteomes" id="UP000648239"/>
    </source>
</evidence>
<accession>A0A8J7CL33</accession>
<protein>
    <submittedName>
        <fullName evidence="1">Class I SAM-dependent methyltransferase</fullName>
    </submittedName>
</protein>
<comment type="caution">
    <text evidence="1">The sequence shown here is derived from an EMBL/GenBank/DDBJ whole genome shotgun (WGS) entry which is preliminary data.</text>
</comment>
<dbReference type="GO" id="GO:0032259">
    <property type="term" value="P:methylation"/>
    <property type="evidence" value="ECO:0007669"/>
    <property type="project" value="UniProtKB-KW"/>
</dbReference>
<keyword evidence="1" id="KW-0489">Methyltransferase</keyword>
<reference evidence="1 2" key="1">
    <citation type="submission" date="2020-08" db="EMBL/GenBank/DDBJ databases">
        <title>Acidobacteriota in marine sediments use diverse sulfur dissimilation pathways.</title>
        <authorList>
            <person name="Wasmund K."/>
        </authorList>
    </citation>
    <scope>NUCLEOTIDE SEQUENCE [LARGE SCALE GENOMIC DNA]</scope>
    <source>
        <strain evidence="1">MAG AM4</strain>
    </source>
</reference>
<gene>
    <name evidence="1" type="ORF">IFK94_07255</name>
</gene>
<dbReference type="AlphaFoldDB" id="A0A8J7CL33"/>
<dbReference type="Gene3D" id="3.40.50.150">
    <property type="entry name" value="Vaccinia Virus protein VP39"/>
    <property type="match status" value="1"/>
</dbReference>
<dbReference type="Proteomes" id="UP000648239">
    <property type="component" value="Unassembled WGS sequence"/>
</dbReference>
<dbReference type="SUPFAM" id="SSF53335">
    <property type="entry name" value="S-adenosyl-L-methionine-dependent methyltransferases"/>
    <property type="match status" value="1"/>
</dbReference>
<sequence>MSTLMRTETKMTRRKTVLGPGYREQYLALFREALSCAARGELDEVAIPSYTHPNPLIRWLFWRRIEMALRMISGASGKAVLDFGCGGGVTFSYLASKGHAITGVDPLAVPLARKSCDFMELESNLTESIETIPEQSQDIILALDVLEHIDDLDGTLASLARVARRPCLLVISGPTENLLYRAGRRLAGFSGHYHVSNIYDIETAVHRRGWLLDRSVSLYNPIPLFRVTRWWMG</sequence>
<dbReference type="GO" id="GO:0008168">
    <property type="term" value="F:methyltransferase activity"/>
    <property type="evidence" value="ECO:0007669"/>
    <property type="project" value="UniProtKB-KW"/>
</dbReference>
<name>A0A8J7CL33_9BACT</name>
<dbReference type="EMBL" id="JACXWD010000018">
    <property type="protein sequence ID" value="MBD3867903.1"/>
    <property type="molecule type" value="Genomic_DNA"/>
</dbReference>
<dbReference type="InterPro" id="IPR029063">
    <property type="entry name" value="SAM-dependent_MTases_sf"/>
</dbReference>
<dbReference type="PANTHER" id="PTHR43861:SF6">
    <property type="entry name" value="METHYLTRANSFERASE TYPE 11"/>
    <property type="match status" value="1"/>
</dbReference>
<evidence type="ECO:0000313" key="1">
    <source>
        <dbReference type="EMBL" id="MBD3867903.1"/>
    </source>
</evidence>